<dbReference type="KEGG" id="ans:ArsFIN_21670"/>
<reference evidence="9" key="2">
    <citation type="submission" date="2023-04" db="EMBL/GenBank/DDBJ databases">
        <title>Genome dynamics across the evolutionary transition to endosymbiosis.</title>
        <authorList>
            <person name="Siozios S."/>
            <person name="Nadal-Jimenez P."/>
            <person name="Azagi T."/>
            <person name="Sprong H."/>
            <person name="Frost C.L."/>
            <person name="Parratt S.R."/>
            <person name="Taylor G."/>
            <person name="Brettell L."/>
            <person name="Lew K.C."/>
            <person name="Croft L."/>
            <person name="King K.C."/>
            <person name="Brockhurst M.A."/>
            <person name="Hypsa V."/>
            <person name="Novakova E."/>
            <person name="Darby A.C."/>
            <person name="Hurst G.D.D."/>
        </authorList>
    </citation>
    <scope>NUCLEOTIDE SEQUENCE</scope>
    <source>
        <strain evidence="9">ANv_CAN</strain>
    </source>
</reference>
<dbReference type="GeneID" id="96877252"/>
<dbReference type="EMBL" id="CP123523">
    <property type="protein sequence ID" value="WGM07604.1"/>
    <property type="molecule type" value="Genomic_DNA"/>
</dbReference>
<feature type="signal peptide" evidence="6">
    <location>
        <begin position="1"/>
        <end position="19"/>
    </location>
</feature>
<name>A0A4P7KTW2_9GAMM</name>
<feature type="region of interest" description="Disordered" evidence="4">
    <location>
        <begin position="158"/>
        <end position="212"/>
    </location>
</feature>
<accession>A0A4P7KTW2</accession>
<evidence type="ECO:0000313" key="8">
    <source>
        <dbReference type="EMBL" id="QBY43599.1"/>
    </source>
</evidence>
<keyword evidence="6" id="KW-0732">Signal</keyword>
<feature type="compositionally biased region" description="Gly residues" evidence="4">
    <location>
        <begin position="162"/>
        <end position="207"/>
    </location>
</feature>
<comment type="subcellular location">
    <subcellularLocation>
        <location evidence="1">Host membrane</location>
        <topology evidence="1">Single-pass membrane protein</topology>
    </subcellularLocation>
</comment>
<evidence type="ECO:0000256" key="6">
    <source>
        <dbReference type="SAM" id="SignalP"/>
    </source>
</evidence>
<evidence type="ECO:0000313" key="10">
    <source>
        <dbReference type="Proteomes" id="UP000295134"/>
    </source>
</evidence>
<dbReference type="InterPro" id="IPR008021">
    <property type="entry name" value="Attachment_G3P_N"/>
</dbReference>
<evidence type="ECO:0000256" key="1">
    <source>
        <dbReference type="ARBA" id="ARBA00004379"/>
    </source>
</evidence>
<dbReference type="Gene3D" id="2.30.27.10">
    <property type="entry name" value="Phage FD Coat Protein,Membrane penetration domain"/>
    <property type="match status" value="1"/>
</dbReference>
<keyword evidence="3 5" id="KW-1133">Transmembrane helix</keyword>
<dbReference type="RefSeq" id="WP_051297125.1">
    <property type="nucleotide sequence ID" value="NZ_CP038613.1"/>
</dbReference>
<evidence type="ECO:0000313" key="9">
    <source>
        <dbReference type="EMBL" id="WGM07604.1"/>
    </source>
</evidence>
<dbReference type="Pfam" id="PF05357">
    <property type="entry name" value="Phage_Coat_A"/>
    <property type="match status" value="1"/>
</dbReference>
<keyword evidence="5" id="KW-0812">Transmembrane</keyword>
<keyword evidence="8" id="KW-0167">Capsid protein</keyword>
<keyword evidence="8" id="KW-0946">Virion</keyword>
<feature type="chain" id="PRO_5043501269" evidence="6">
    <location>
        <begin position="20"/>
        <end position="365"/>
    </location>
</feature>
<evidence type="ECO:0000256" key="2">
    <source>
        <dbReference type="ARBA" id="ARBA00022870"/>
    </source>
</evidence>
<sequence length="365" mass="39286">MNNWPYIFLLFSISFFAHAEWETSYHELEVIWDPKKESAVRLCAEAKDAALDFYESVKDCFVNQGYQTKYELDKSCKVPSASKELVYVKWGITFYWGKDDEKDCLAKPIEAKTYSNTYKIGSDYYVNFEGCQYIAKGVIVGGGDGTIAADWKPTGKVVEEGAGNGSGSHGGNPGEGSGGNEGGSSSGGGSGGNEGSGSIGGGSGGNGSDDEDDIASAVEIALKKSLIEEYDSGKDTSEATKKTDESLKSISGSFDNLLRGAGNFADPDTTLYGQGESVFDTAVKIASPLEIKEGSFWRSIFSHVSIFPNGQGCSDFILFEDDVYEIRIGCDKLTAIKSLLSWVMTALTFWYVFSSLTSLLRKGGD</sequence>
<gene>
    <name evidence="8" type="ORF">ArsFIN_21670</name>
    <name evidence="9" type="ORF">QE258_10395</name>
</gene>
<evidence type="ECO:0000259" key="7">
    <source>
        <dbReference type="Pfam" id="PF05357"/>
    </source>
</evidence>
<reference evidence="8 10" key="1">
    <citation type="submission" date="2019-03" db="EMBL/GenBank/DDBJ databases">
        <title>Long-read sequencing reveals hyperdense prophage content in a complex bacterial symbiont genome.</title>
        <authorList>
            <person name="Frost C.L."/>
            <person name="Siozios S."/>
            <person name="Nadal-Jimenez P."/>
            <person name="Brockhurst M.A."/>
            <person name="King K.C."/>
            <person name="Darby A.C."/>
            <person name="Hurst G.D.D."/>
        </authorList>
    </citation>
    <scope>NUCLEOTIDE SEQUENCE [LARGE SCALE GENOMIC DNA]</scope>
    <source>
        <strain evidence="8 10">FIN</strain>
    </source>
</reference>
<feature type="domain" description="Attachment protein G3P N-terminal" evidence="7">
    <location>
        <begin position="83"/>
        <end position="141"/>
    </location>
</feature>
<evidence type="ECO:0000256" key="5">
    <source>
        <dbReference type="SAM" id="Phobius"/>
    </source>
</evidence>
<keyword evidence="5" id="KW-0472">Membrane</keyword>
<feature type="transmembrane region" description="Helical" evidence="5">
    <location>
        <begin position="339"/>
        <end position="360"/>
    </location>
</feature>
<protein>
    <submittedName>
        <fullName evidence="9">Attachment protein</fullName>
    </submittedName>
    <submittedName>
        <fullName evidence="8">Phage Coat Protein A</fullName>
    </submittedName>
</protein>
<dbReference type="AlphaFoldDB" id="A0A4P7KTW2"/>
<dbReference type="Proteomes" id="UP000295134">
    <property type="component" value="Chromosome"/>
</dbReference>
<dbReference type="Proteomes" id="UP001177592">
    <property type="component" value="Chromosome"/>
</dbReference>
<dbReference type="EMBL" id="CP038613">
    <property type="protein sequence ID" value="QBY43599.1"/>
    <property type="molecule type" value="Genomic_DNA"/>
</dbReference>
<dbReference type="InterPro" id="IPR036200">
    <property type="entry name" value="Attachment_G3P_N_sf"/>
</dbReference>
<evidence type="ECO:0000256" key="4">
    <source>
        <dbReference type="SAM" id="MobiDB-lite"/>
    </source>
</evidence>
<proteinExistence type="predicted"/>
<dbReference type="SUPFAM" id="SSF50176">
    <property type="entry name" value="N-terminal domains of the minor coat protein g3p"/>
    <property type="match status" value="1"/>
</dbReference>
<keyword evidence="2" id="KW-1043">Host membrane</keyword>
<evidence type="ECO:0000256" key="3">
    <source>
        <dbReference type="ARBA" id="ARBA00022989"/>
    </source>
</evidence>
<dbReference type="GO" id="GO:0033644">
    <property type="term" value="C:host cell membrane"/>
    <property type="evidence" value="ECO:0007669"/>
    <property type="project" value="UniProtKB-SubCell"/>
</dbReference>
<evidence type="ECO:0000313" key="11">
    <source>
        <dbReference type="Proteomes" id="UP001177592"/>
    </source>
</evidence>
<organism evidence="8 10">
    <name type="scientific">Arsenophonus nasoniae</name>
    <name type="common">son-killer infecting Nasonia vitripennis</name>
    <dbReference type="NCBI Taxonomy" id="638"/>
    <lineage>
        <taxon>Bacteria</taxon>
        <taxon>Pseudomonadati</taxon>
        <taxon>Pseudomonadota</taxon>
        <taxon>Gammaproteobacteria</taxon>
        <taxon>Enterobacterales</taxon>
        <taxon>Morganellaceae</taxon>
        <taxon>Arsenophonus</taxon>
    </lineage>
</organism>
<keyword evidence="11" id="KW-1185">Reference proteome</keyword>